<gene>
    <name evidence="1" type="ORF">BPOR_0017g00250</name>
</gene>
<dbReference type="EMBL" id="PQXO01000017">
    <property type="protein sequence ID" value="TGO91843.1"/>
    <property type="molecule type" value="Genomic_DNA"/>
</dbReference>
<reference evidence="1 2" key="1">
    <citation type="submission" date="2017-12" db="EMBL/GenBank/DDBJ databases">
        <title>Comparative genomics of Botrytis spp.</title>
        <authorList>
            <person name="Valero-Jimenez C.A."/>
            <person name="Tapia P."/>
            <person name="Veloso J."/>
            <person name="Silva-Moreno E."/>
            <person name="Staats M."/>
            <person name="Valdes J.H."/>
            <person name="Van Kan J.A.L."/>
        </authorList>
    </citation>
    <scope>NUCLEOTIDE SEQUENCE [LARGE SCALE GENOMIC DNA]</scope>
    <source>
        <strain evidence="1 2">MUCL3349</strain>
    </source>
</reference>
<organism evidence="1 2">
    <name type="scientific">Botrytis porri</name>
    <dbReference type="NCBI Taxonomy" id="87229"/>
    <lineage>
        <taxon>Eukaryota</taxon>
        <taxon>Fungi</taxon>
        <taxon>Dikarya</taxon>
        <taxon>Ascomycota</taxon>
        <taxon>Pezizomycotina</taxon>
        <taxon>Leotiomycetes</taxon>
        <taxon>Helotiales</taxon>
        <taxon>Sclerotiniaceae</taxon>
        <taxon>Botrytis</taxon>
    </lineage>
</organism>
<accession>A0A4Z1L5R6</accession>
<proteinExistence type="predicted"/>
<protein>
    <submittedName>
        <fullName evidence="1">Uncharacterized protein</fullName>
    </submittedName>
</protein>
<keyword evidence="2" id="KW-1185">Reference proteome</keyword>
<evidence type="ECO:0000313" key="1">
    <source>
        <dbReference type="EMBL" id="TGO91843.1"/>
    </source>
</evidence>
<evidence type="ECO:0000313" key="2">
    <source>
        <dbReference type="Proteomes" id="UP000297280"/>
    </source>
</evidence>
<dbReference type="AlphaFoldDB" id="A0A4Z1L5R6"/>
<sequence>MGKESIANDFHATYDTIEALGVSTESRNLALKDYKLCFGSDMRHPIYFNSSKDILRFTNLALAQITYFSTGDVWNTYSVRAANIKRIAVEVPNDGNVFAHPSIIPETTLLCCTTLLFATLETIFIQPSFVIDPSSEATFRAQFEKEMQANQKSFGPLWDGEPYNIPEIVFVCFQCDLNLLKACQC</sequence>
<comment type="caution">
    <text evidence="1">The sequence shown here is derived from an EMBL/GenBank/DDBJ whole genome shotgun (WGS) entry which is preliminary data.</text>
</comment>
<name>A0A4Z1L5R6_9HELO</name>
<dbReference type="Proteomes" id="UP000297280">
    <property type="component" value="Unassembled WGS sequence"/>
</dbReference>